<keyword evidence="2" id="KW-1185">Reference proteome</keyword>
<gene>
    <name evidence="1" type="ORF">Anapl_15426</name>
</gene>
<dbReference type="Proteomes" id="UP000296049">
    <property type="component" value="Unassembled WGS sequence"/>
</dbReference>
<proteinExistence type="predicted"/>
<feature type="non-terminal residue" evidence="1">
    <location>
        <position position="112"/>
    </location>
</feature>
<evidence type="ECO:0000313" key="2">
    <source>
        <dbReference type="Proteomes" id="UP000296049"/>
    </source>
</evidence>
<feature type="non-terminal residue" evidence="1">
    <location>
        <position position="1"/>
    </location>
</feature>
<dbReference type="AlphaFoldDB" id="R0KPZ6"/>
<evidence type="ECO:0000313" key="1">
    <source>
        <dbReference type="EMBL" id="EOA95298.1"/>
    </source>
</evidence>
<name>R0KPZ6_ANAPL</name>
<reference evidence="2" key="1">
    <citation type="journal article" date="2013" name="Nat. Genet.">
        <title>The duck genome and transcriptome provide insight into an avian influenza virus reservoir species.</title>
        <authorList>
            <person name="Huang Y."/>
            <person name="Li Y."/>
            <person name="Burt D.W."/>
            <person name="Chen H."/>
            <person name="Zhang Y."/>
            <person name="Qian W."/>
            <person name="Kim H."/>
            <person name="Gan S."/>
            <person name="Zhao Y."/>
            <person name="Li J."/>
            <person name="Yi K."/>
            <person name="Feng H."/>
            <person name="Zhu P."/>
            <person name="Li B."/>
            <person name="Liu Q."/>
            <person name="Fairley S."/>
            <person name="Magor K.E."/>
            <person name="Du Z."/>
            <person name="Hu X."/>
            <person name="Goodman L."/>
            <person name="Tafer H."/>
            <person name="Vignal A."/>
            <person name="Lee T."/>
            <person name="Kim K.W."/>
            <person name="Sheng Z."/>
            <person name="An Y."/>
            <person name="Searle S."/>
            <person name="Herrero J."/>
            <person name="Groenen M.A."/>
            <person name="Crooijmans R.P."/>
            <person name="Faraut T."/>
            <person name="Cai Q."/>
            <person name="Webster R.G."/>
            <person name="Aldridge J.R."/>
            <person name="Warren W.C."/>
            <person name="Bartschat S."/>
            <person name="Kehr S."/>
            <person name="Marz M."/>
            <person name="Stadler P.F."/>
            <person name="Smith J."/>
            <person name="Kraus R.H."/>
            <person name="Zhao Y."/>
            <person name="Ren L."/>
            <person name="Fei J."/>
            <person name="Morisson M."/>
            <person name="Kaiser P."/>
            <person name="Griffin D.K."/>
            <person name="Rao M."/>
            <person name="Pitel F."/>
            <person name="Wang J."/>
            <person name="Li N."/>
        </authorList>
    </citation>
    <scope>NUCLEOTIDE SEQUENCE [LARGE SCALE GENOMIC DNA]</scope>
</reference>
<dbReference type="EMBL" id="KB744335">
    <property type="protein sequence ID" value="EOA95298.1"/>
    <property type="molecule type" value="Genomic_DNA"/>
</dbReference>
<sequence length="112" mass="12009">FRGPGLCFAACHPHVPHPKPRAHVPWVHCGRPCSLGHSSALPGGEGSPRHRGEVPKNRVQPLLLRVGSRCSEPPAVTPRALVSPESGRRWHGCPRPLCARRGRGGCVSATEI</sequence>
<organism evidence="1 2">
    <name type="scientific">Anas platyrhynchos</name>
    <name type="common">Mallard</name>
    <name type="synonym">Anas boschas</name>
    <dbReference type="NCBI Taxonomy" id="8839"/>
    <lineage>
        <taxon>Eukaryota</taxon>
        <taxon>Metazoa</taxon>
        <taxon>Chordata</taxon>
        <taxon>Craniata</taxon>
        <taxon>Vertebrata</taxon>
        <taxon>Euteleostomi</taxon>
        <taxon>Archelosauria</taxon>
        <taxon>Archosauria</taxon>
        <taxon>Dinosauria</taxon>
        <taxon>Saurischia</taxon>
        <taxon>Theropoda</taxon>
        <taxon>Coelurosauria</taxon>
        <taxon>Aves</taxon>
        <taxon>Neognathae</taxon>
        <taxon>Galloanserae</taxon>
        <taxon>Anseriformes</taxon>
        <taxon>Anatidae</taxon>
        <taxon>Anatinae</taxon>
        <taxon>Anas</taxon>
    </lineage>
</organism>
<protein>
    <submittedName>
        <fullName evidence="1">Uncharacterized protein</fullName>
    </submittedName>
</protein>
<accession>R0KPZ6</accession>